<evidence type="ECO:0000256" key="8">
    <source>
        <dbReference type="SAM" id="Coils"/>
    </source>
</evidence>
<name>A0AAD9IWQ8_9ANNE</name>
<keyword evidence="5 10" id="KW-1133">Transmembrane helix</keyword>
<comment type="subcellular location">
    <subcellularLocation>
        <location evidence="1">Membrane</location>
        <topology evidence="1">Single-pass type II membrane protein</topology>
    </subcellularLocation>
</comment>
<comment type="caution">
    <text evidence="11">The sequence shown here is derived from an EMBL/GenBank/DDBJ whole genome shotgun (WGS) entry which is preliminary data.</text>
</comment>
<feature type="transmembrane region" description="Helical" evidence="10">
    <location>
        <begin position="20"/>
        <end position="39"/>
    </location>
</feature>
<evidence type="ECO:0000313" key="11">
    <source>
        <dbReference type="EMBL" id="KAK2141470.1"/>
    </source>
</evidence>
<proteinExistence type="inferred from homology"/>
<protein>
    <submittedName>
        <fullName evidence="11">Uncharacterized protein</fullName>
    </submittedName>
</protein>
<evidence type="ECO:0000256" key="6">
    <source>
        <dbReference type="ARBA" id="ARBA00023054"/>
    </source>
</evidence>
<evidence type="ECO:0000256" key="4">
    <source>
        <dbReference type="ARBA" id="ARBA00022968"/>
    </source>
</evidence>
<evidence type="ECO:0000313" key="12">
    <source>
        <dbReference type="Proteomes" id="UP001208570"/>
    </source>
</evidence>
<evidence type="ECO:0000256" key="10">
    <source>
        <dbReference type="SAM" id="Phobius"/>
    </source>
</evidence>
<keyword evidence="7 10" id="KW-0472">Membrane</keyword>
<keyword evidence="3 10" id="KW-0812">Transmembrane</keyword>
<dbReference type="AlphaFoldDB" id="A0AAD9IWQ8"/>
<evidence type="ECO:0000256" key="5">
    <source>
        <dbReference type="ARBA" id="ARBA00022989"/>
    </source>
</evidence>
<evidence type="ECO:0000256" key="1">
    <source>
        <dbReference type="ARBA" id="ARBA00004606"/>
    </source>
</evidence>
<feature type="region of interest" description="Disordered" evidence="9">
    <location>
        <begin position="266"/>
        <end position="346"/>
    </location>
</feature>
<reference evidence="11" key="1">
    <citation type="journal article" date="2023" name="Mol. Biol. Evol.">
        <title>Third-Generation Sequencing Reveals the Adaptive Role of the Epigenome in Three Deep-Sea Polychaetes.</title>
        <authorList>
            <person name="Perez M."/>
            <person name="Aroh O."/>
            <person name="Sun Y."/>
            <person name="Lan Y."/>
            <person name="Juniper S.K."/>
            <person name="Young C.R."/>
            <person name="Angers B."/>
            <person name="Qian P.Y."/>
        </authorList>
    </citation>
    <scope>NUCLEOTIDE SEQUENCE</scope>
    <source>
        <strain evidence="11">P08H-3</strain>
    </source>
</reference>
<dbReference type="EMBL" id="JAODUP010001093">
    <property type="protein sequence ID" value="KAK2141470.1"/>
    <property type="molecule type" value="Genomic_DNA"/>
</dbReference>
<accession>A0AAD9IWQ8</accession>
<dbReference type="InterPro" id="IPR026139">
    <property type="entry name" value="GOLM1/CASC4"/>
</dbReference>
<feature type="compositionally biased region" description="Basic and acidic residues" evidence="9">
    <location>
        <begin position="839"/>
        <end position="854"/>
    </location>
</feature>
<evidence type="ECO:0000256" key="2">
    <source>
        <dbReference type="ARBA" id="ARBA00007474"/>
    </source>
</evidence>
<gene>
    <name evidence="11" type="ORF">LSH36_1093g00045</name>
</gene>
<keyword evidence="4" id="KW-0735">Signal-anchor</keyword>
<comment type="similarity">
    <text evidence="2">Belongs to the GOLM family.</text>
</comment>
<sequence length="932" mass="104255">MAANGRGYMRPNSGGRAPPFLIIGLLVVIGILAFNYWSLSSKNSTLTVEVDEVEMRYRSTQARKLDVEKRNAELSTQLEDAKKYKQQAQEKDMRLREAEQKEKELNAKIDNLAGEAEVLKNDLNTCDDEVGFCHENITKMIIAQKKALEAAHMNCNTKVDEARSNAEQRAASVESSCQQAVNEMRLTILRMVQQVFGTKAVLILQQEAHADVSGIDLTKITGLELLHDKIMFFTGLDIQPEKQQIQPHSVQQQLLVGQEQQLQGQQQQLQETQRPLLQDQQQPLQEQQQSHLEQQQPLQGLQQPFQRDQQPAQGDQQPAQGDQQPVQGEQQPQLQQFPQEQRQPQLQQPPEVLVPVNHLEQQQQKYGEVQQQLPDMAVHVEGRRDAKEANNQTDEMKESTVVQGLSQTNDLAQGVQEGYSHISAIKQGEIQHQGPISDSQRSADHSVQEHKSESLQSVVQQAPVAQQGIEQVAPNQNLQDHNPQPLLNAVAPTGQTIVRDNVDVHHENVQPVAQNEVGVNLNQRSDQTAYISKDAAPIGQAVGAEIVVAAQQSLSPLSIQVLNEHYQLPAQLDSNIQSDLSRAQHDLKSQLAFSEEKLHLSSLKELLKSASQQSVLNLRRDPPENLTAKSDLPFANTDSNYSTMRTPNIDSSFDGNHLHAVSPSLSTNQMLLDKNSLLNVLDNMSAPLDQDQVEHNTGSQEFGSISMIEDSDSDRYEKAVSKILSKEALLGLPELESLQSINDAGDEILSEPLAKEPVEPAGPKKTFSHGFLYLNLSQLLENSDLEEDFRAEDHGQQEGEDEDLFLDGTTQRFETTTEVGYSTEAGDWMETTDSSIDAPLDRFDNWDRDQREGDQQDAGDQHLTFGQLPKAMDTQPGYATLEDQLRLPVDDNGQDKDKNEEVVPQFHQFGEGGREQMNDQVIEQIPQQRVFI</sequence>
<keyword evidence="12" id="KW-1185">Reference proteome</keyword>
<feature type="region of interest" description="Disordered" evidence="9">
    <location>
        <begin position="431"/>
        <end position="451"/>
    </location>
</feature>
<dbReference type="GO" id="GO:0016020">
    <property type="term" value="C:membrane"/>
    <property type="evidence" value="ECO:0007669"/>
    <property type="project" value="UniProtKB-SubCell"/>
</dbReference>
<feature type="region of interest" description="Disordered" evidence="9">
    <location>
        <begin position="622"/>
        <end position="641"/>
    </location>
</feature>
<dbReference type="PRINTS" id="PR02084">
    <property type="entry name" value="GOLM1CASC4"/>
</dbReference>
<keyword evidence="6 8" id="KW-0175">Coiled coil</keyword>
<evidence type="ECO:0000256" key="7">
    <source>
        <dbReference type="ARBA" id="ARBA00023136"/>
    </source>
</evidence>
<evidence type="ECO:0000256" key="9">
    <source>
        <dbReference type="SAM" id="MobiDB-lite"/>
    </source>
</evidence>
<feature type="coiled-coil region" evidence="8">
    <location>
        <begin position="71"/>
        <end position="129"/>
    </location>
</feature>
<evidence type="ECO:0000256" key="3">
    <source>
        <dbReference type="ARBA" id="ARBA00022692"/>
    </source>
</evidence>
<feature type="region of interest" description="Disordered" evidence="9">
    <location>
        <begin position="832"/>
        <end position="861"/>
    </location>
</feature>
<dbReference type="Proteomes" id="UP001208570">
    <property type="component" value="Unassembled WGS sequence"/>
</dbReference>
<feature type="compositionally biased region" description="Basic and acidic residues" evidence="9">
    <location>
        <begin position="441"/>
        <end position="451"/>
    </location>
</feature>
<organism evidence="11 12">
    <name type="scientific">Paralvinella palmiformis</name>
    <dbReference type="NCBI Taxonomy" id="53620"/>
    <lineage>
        <taxon>Eukaryota</taxon>
        <taxon>Metazoa</taxon>
        <taxon>Spiralia</taxon>
        <taxon>Lophotrochozoa</taxon>
        <taxon>Annelida</taxon>
        <taxon>Polychaeta</taxon>
        <taxon>Sedentaria</taxon>
        <taxon>Canalipalpata</taxon>
        <taxon>Terebellida</taxon>
        <taxon>Terebelliformia</taxon>
        <taxon>Alvinellidae</taxon>
        <taxon>Paralvinella</taxon>
    </lineage>
</organism>